<dbReference type="PANTHER" id="PTHR30023:SF0">
    <property type="entry name" value="PENICILLIN-SENSITIVE CARBOXYPEPTIDASE A"/>
    <property type="match status" value="1"/>
</dbReference>
<keyword evidence="3" id="KW-0121">Carboxypeptidase</keyword>
<keyword evidence="3" id="KW-0645">Protease</keyword>
<dbReference type="GO" id="GO:0006508">
    <property type="term" value="P:proteolysis"/>
    <property type="evidence" value="ECO:0007669"/>
    <property type="project" value="InterPro"/>
</dbReference>
<dbReference type="InterPro" id="IPR012338">
    <property type="entry name" value="Beta-lactam/transpept-like"/>
</dbReference>
<sequence length="428" mass="49297">MYHPYNQHVNYLIVISLMGFFLLHGCSSSHLSKLDSRLRNEPLKNSFHGLVVMEANTGKLIYDNNGDKYFTPASNVKILAFYTGTKLLPEAVPTLKYILQNDTIYAEGTGDPSWLHPYFKDSTAIKFLQDYNNIALHLTNSSEEKYGPGWAWEDYHFYFSPEKGPLPLYGNVTTISNNNELQVSPPYFSNKVLEEEKPVQRQEFANRFYISPTEQDTLEVPFITSNLLTKQLLDSVLKNKVRLIDRFPKGEKKILYGIATDSIYKRMLYESDNFLAEQLLMVSSSTLSDTLNTNASIAYMLENELQGLEHRPRWVDGSGLSRYNLFTPKSMVQVLQKLYAEIPKERLFRIFPMWNASGTIEKWKDLNSEPYIFAKSGSLGNNYNLSGYLKTKSGKILIFSFMNNHFMVTSSQIRIEIESVLNQLREKY</sequence>
<gene>
    <name evidence="3" type="ORF">FVB32_11760</name>
</gene>
<dbReference type="GO" id="GO:0004185">
    <property type="term" value="F:serine-type carboxypeptidase activity"/>
    <property type="evidence" value="ECO:0007669"/>
    <property type="project" value="InterPro"/>
</dbReference>
<proteinExistence type="inferred from homology"/>
<dbReference type="InterPro" id="IPR000667">
    <property type="entry name" value="Peptidase_S13"/>
</dbReference>
<keyword evidence="2" id="KW-0378">Hydrolase</keyword>
<dbReference type="AlphaFoldDB" id="A0A5C8V427"/>
<dbReference type="Proteomes" id="UP000321456">
    <property type="component" value="Unassembled WGS sequence"/>
</dbReference>
<comment type="caution">
    <text evidence="3">The sequence shown here is derived from an EMBL/GenBank/DDBJ whole genome shotgun (WGS) entry which is preliminary data.</text>
</comment>
<dbReference type="SUPFAM" id="SSF56601">
    <property type="entry name" value="beta-lactamase/transpeptidase-like"/>
    <property type="match status" value="1"/>
</dbReference>
<dbReference type="PANTHER" id="PTHR30023">
    <property type="entry name" value="D-ALANYL-D-ALANINE CARBOXYPEPTIDASE"/>
    <property type="match status" value="1"/>
</dbReference>
<name>A0A5C8V427_9FLAO</name>
<dbReference type="Gene3D" id="3.40.710.10">
    <property type="entry name" value="DD-peptidase/beta-lactamase superfamily"/>
    <property type="match status" value="2"/>
</dbReference>
<evidence type="ECO:0000256" key="1">
    <source>
        <dbReference type="ARBA" id="ARBA00006096"/>
    </source>
</evidence>
<dbReference type="EMBL" id="VRUR01000002">
    <property type="protein sequence ID" value="TXN35257.1"/>
    <property type="molecule type" value="Genomic_DNA"/>
</dbReference>
<dbReference type="Pfam" id="PF02113">
    <property type="entry name" value="Peptidase_S13"/>
    <property type="match status" value="2"/>
</dbReference>
<organism evidence="3 4">
    <name type="scientific">Flagellimonas hymeniacidonis</name>
    <dbReference type="NCBI Taxonomy" id="2603628"/>
    <lineage>
        <taxon>Bacteria</taxon>
        <taxon>Pseudomonadati</taxon>
        <taxon>Bacteroidota</taxon>
        <taxon>Flavobacteriia</taxon>
        <taxon>Flavobacteriales</taxon>
        <taxon>Flavobacteriaceae</taxon>
        <taxon>Flagellimonas</taxon>
    </lineage>
</organism>
<dbReference type="RefSeq" id="WP_147743992.1">
    <property type="nucleotide sequence ID" value="NZ_VRUR01000002.1"/>
</dbReference>
<evidence type="ECO:0000313" key="4">
    <source>
        <dbReference type="Proteomes" id="UP000321456"/>
    </source>
</evidence>
<reference evidence="3 4" key="1">
    <citation type="submission" date="2019-08" db="EMBL/GenBank/DDBJ databases">
        <title>Professor.</title>
        <authorList>
            <person name="Park J.S."/>
        </authorList>
    </citation>
    <scope>NUCLEOTIDE SEQUENCE [LARGE SCALE GENOMIC DNA]</scope>
    <source>
        <strain evidence="3 4">176CP5-101</strain>
    </source>
</reference>
<evidence type="ECO:0000313" key="3">
    <source>
        <dbReference type="EMBL" id="TXN35257.1"/>
    </source>
</evidence>
<dbReference type="PRINTS" id="PR00922">
    <property type="entry name" value="DADACBPTASE3"/>
</dbReference>
<dbReference type="GO" id="GO:0000270">
    <property type="term" value="P:peptidoglycan metabolic process"/>
    <property type="evidence" value="ECO:0007669"/>
    <property type="project" value="TreeGrafter"/>
</dbReference>
<evidence type="ECO:0000256" key="2">
    <source>
        <dbReference type="ARBA" id="ARBA00022801"/>
    </source>
</evidence>
<comment type="similarity">
    <text evidence="1">Belongs to the peptidase S13 family.</text>
</comment>
<keyword evidence="4" id="KW-1185">Reference proteome</keyword>
<protein>
    <submittedName>
        <fullName evidence="3">D-alanyl-D-alanine carboxypeptidase</fullName>
    </submittedName>
</protein>
<accession>A0A5C8V427</accession>